<evidence type="ECO:0000256" key="1">
    <source>
        <dbReference type="ARBA" id="ARBA00007613"/>
    </source>
</evidence>
<feature type="signal peptide" evidence="3">
    <location>
        <begin position="1"/>
        <end position="22"/>
    </location>
</feature>
<feature type="chain" id="PRO_5010738072" description="Transporter" evidence="3">
    <location>
        <begin position="23"/>
        <end position="421"/>
    </location>
</feature>
<comment type="caution">
    <text evidence="4">The sequence shown here is derived from an EMBL/GenBank/DDBJ whole genome shotgun (WGS) entry which is preliminary data.</text>
</comment>
<evidence type="ECO:0008006" key="6">
    <source>
        <dbReference type="Google" id="ProtNLM"/>
    </source>
</evidence>
<evidence type="ECO:0000313" key="5">
    <source>
        <dbReference type="Proteomes" id="UP000192796"/>
    </source>
</evidence>
<dbReference type="RefSeq" id="WP_081145484.1">
    <property type="nucleotide sequence ID" value="NZ_LVYD01000002.1"/>
</dbReference>
<evidence type="ECO:0000256" key="3">
    <source>
        <dbReference type="SAM" id="SignalP"/>
    </source>
</evidence>
<dbReference type="InterPro" id="IPR010131">
    <property type="entry name" value="MdtP/NodT-like"/>
</dbReference>
<feature type="coiled-coil region" evidence="2">
    <location>
        <begin position="18"/>
        <end position="50"/>
    </location>
</feature>
<reference evidence="4 5" key="1">
    <citation type="submission" date="2016-03" db="EMBL/GenBank/DDBJ databases">
        <title>Niastella vici sp. nov., isolated from farmland soil.</title>
        <authorList>
            <person name="Chen L."/>
            <person name="Wang D."/>
            <person name="Yang S."/>
            <person name="Wang G."/>
        </authorList>
    </citation>
    <scope>NUCLEOTIDE SEQUENCE [LARGE SCALE GENOMIC DNA]</scope>
    <source>
        <strain evidence="4 5">DJ57</strain>
    </source>
</reference>
<dbReference type="GO" id="GO:0015562">
    <property type="term" value="F:efflux transmembrane transporter activity"/>
    <property type="evidence" value="ECO:0007669"/>
    <property type="project" value="InterPro"/>
</dbReference>
<proteinExistence type="inferred from homology"/>
<dbReference type="SUPFAM" id="SSF56954">
    <property type="entry name" value="Outer membrane efflux proteins (OEP)"/>
    <property type="match status" value="1"/>
</dbReference>
<keyword evidence="3" id="KW-0732">Signal</keyword>
<protein>
    <recommendedName>
        <fullName evidence="6">Transporter</fullName>
    </recommendedName>
</protein>
<keyword evidence="5" id="KW-1185">Reference proteome</keyword>
<accession>A0A1V9G7I9</accession>
<dbReference type="InterPro" id="IPR003423">
    <property type="entry name" value="OMP_efflux"/>
</dbReference>
<comment type="similarity">
    <text evidence="1">Belongs to the outer membrane factor (OMF) (TC 1.B.17) family.</text>
</comment>
<dbReference type="OrthoDB" id="9791261at2"/>
<dbReference type="Pfam" id="PF02321">
    <property type="entry name" value="OEP"/>
    <property type="match status" value="1"/>
</dbReference>
<dbReference type="PANTHER" id="PTHR30203:SF23">
    <property type="entry name" value="OUTER MEMBRANE EFFLUX PROTEIN"/>
    <property type="match status" value="1"/>
</dbReference>
<dbReference type="AlphaFoldDB" id="A0A1V9G7I9"/>
<evidence type="ECO:0000256" key="2">
    <source>
        <dbReference type="SAM" id="Coils"/>
    </source>
</evidence>
<organism evidence="4 5">
    <name type="scientific">Niastella vici</name>
    <dbReference type="NCBI Taxonomy" id="1703345"/>
    <lineage>
        <taxon>Bacteria</taxon>
        <taxon>Pseudomonadati</taxon>
        <taxon>Bacteroidota</taxon>
        <taxon>Chitinophagia</taxon>
        <taxon>Chitinophagales</taxon>
        <taxon>Chitinophagaceae</taxon>
        <taxon>Niastella</taxon>
    </lineage>
</organism>
<evidence type="ECO:0000313" key="4">
    <source>
        <dbReference type="EMBL" id="OQP66542.1"/>
    </source>
</evidence>
<dbReference type="Proteomes" id="UP000192796">
    <property type="component" value="Unassembled WGS sequence"/>
</dbReference>
<name>A0A1V9G7I9_9BACT</name>
<sequence length="421" mass="48089">MSLKLPGLLFTAIFLCSNAAMTQTKDTLSLTLSELERQFLENNLQLLAQRYNIDKAGAGEMTARLFANPVFSFSNGLYSKIKDTNAFSQQTYGISQLIQTAGKRNKNIQLARINTANAWHEFFDLLRTLKYSLRSTFYTLYYRQQSVQLYNEEIGSLQKTLAAFQLIFQKGNIAEKEILRIQSLLYTLQSEQTELQLQINDLQAELRTFVRFDSKMHIQSQMPAIPYAKVVPQQVPYLRFLDSAHANRHDLKIAIANMDYAGINLKLQKAMNYPDLTLSLNYDKKAGYGLGYVAGGVAMGLPLFNRNQGSIRLARVEVEQSRVQLQDQLNRLDNELAGGYQDALKLDALYHSVDPAFTSNFARVIRGAYDNFEKRNISLLEFLDLYASYKTHILQMNNLQLQRINALEKLNFITGTEFFNP</sequence>
<dbReference type="STRING" id="1703345.A3860_13760"/>
<dbReference type="Gene3D" id="1.20.1600.10">
    <property type="entry name" value="Outer membrane efflux proteins (OEP)"/>
    <property type="match status" value="1"/>
</dbReference>
<dbReference type="EMBL" id="LVYD01000002">
    <property type="protein sequence ID" value="OQP66542.1"/>
    <property type="molecule type" value="Genomic_DNA"/>
</dbReference>
<gene>
    <name evidence="4" type="ORF">A3860_13760</name>
</gene>
<keyword evidence="2" id="KW-0175">Coiled coil</keyword>
<dbReference type="PANTHER" id="PTHR30203">
    <property type="entry name" value="OUTER MEMBRANE CATION EFFLUX PROTEIN"/>
    <property type="match status" value="1"/>
</dbReference>